<dbReference type="EMBL" id="JASSZA010000015">
    <property type="protein sequence ID" value="KAK2093186.1"/>
    <property type="molecule type" value="Genomic_DNA"/>
</dbReference>
<organism evidence="2 3">
    <name type="scientific">Saguinus oedipus</name>
    <name type="common">Cotton-top tamarin</name>
    <name type="synonym">Oedipomidas oedipus</name>
    <dbReference type="NCBI Taxonomy" id="9490"/>
    <lineage>
        <taxon>Eukaryota</taxon>
        <taxon>Metazoa</taxon>
        <taxon>Chordata</taxon>
        <taxon>Craniata</taxon>
        <taxon>Vertebrata</taxon>
        <taxon>Euteleostomi</taxon>
        <taxon>Mammalia</taxon>
        <taxon>Eutheria</taxon>
        <taxon>Euarchontoglires</taxon>
        <taxon>Primates</taxon>
        <taxon>Haplorrhini</taxon>
        <taxon>Platyrrhini</taxon>
        <taxon>Cebidae</taxon>
        <taxon>Callitrichinae</taxon>
        <taxon>Saguinus</taxon>
    </lineage>
</organism>
<keyword evidence="3" id="KW-1185">Reference proteome</keyword>
<dbReference type="Proteomes" id="UP001266305">
    <property type="component" value="Unassembled WGS sequence"/>
</dbReference>
<feature type="compositionally biased region" description="Basic and acidic residues" evidence="1">
    <location>
        <begin position="385"/>
        <end position="400"/>
    </location>
</feature>
<gene>
    <name evidence="2" type="ORF">P7K49_029715</name>
</gene>
<evidence type="ECO:0000313" key="2">
    <source>
        <dbReference type="EMBL" id="KAK2093186.1"/>
    </source>
</evidence>
<feature type="compositionally biased region" description="Low complexity" evidence="1">
    <location>
        <begin position="128"/>
        <end position="139"/>
    </location>
</feature>
<dbReference type="PANTHER" id="PTHR47743">
    <property type="entry name" value="KIAA1210 / KIAA1211 FAMILY MEMBER"/>
    <property type="match status" value="1"/>
</dbReference>
<feature type="compositionally biased region" description="Basic and acidic residues" evidence="1">
    <location>
        <begin position="614"/>
        <end position="629"/>
    </location>
</feature>
<dbReference type="PANTHER" id="PTHR47743:SF1">
    <property type="entry name" value="CRACD-LIKE PROTEIN"/>
    <property type="match status" value="1"/>
</dbReference>
<feature type="compositionally biased region" description="Low complexity" evidence="1">
    <location>
        <begin position="25"/>
        <end position="35"/>
    </location>
</feature>
<dbReference type="InterPro" id="IPR026713">
    <property type="entry name" value="CRACD-like"/>
</dbReference>
<feature type="compositionally biased region" description="Basic and acidic residues" evidence="1">
    <location>
        <begin position="214"/>
        <end position="240"/>
    </location>
</feature>
<feature type="compositionally biased region" description="Pro residues" evidence="1">
    <location>
        <begin position="583"/>
        <end position="594"/>
    </location>
</feature>
<feature type="compositionally biased region" description="Basic and acidic residues" evidence="1">
    <location>
        <begin position="285"/>
        <end position="301"/>
    </location>
</feature>
<comment type="caution">
    <text evidence="2">The sequence shown here is derived from an EMBL/GenBank/DDBJ whole genome shotgun (WGS) entry which is preliminary data.</text>
</comment>
<feature type="compositionally biased region" description="Basic and acidic residues" evidence="1">
    <location>
        <begin position="366"/>
        <end position="376"/>
    </location>
</feature>
<protein>
    <submittedName>
        <fullName evidence="2">Uncharacterized protein</fullName>
    </submittedName>
</protein>
<accession>A0ABQ9U8G6</accession>
<proteinExistence type="predicted"/>
<reference evidence="2 3" key="1">
    <citation type="submission" date="2023-05" db="EMBL/GenBank/DDBJ databases">
        <title>B98-5 Cell Line De Novo Hybrid Assembly: An Optical Mapping Approach.</title>
        <authorList>
            <person name="Kananen K."/>
            <person name="Auerbach J.A."/>
            <person name="Kautto E."/>
            <person name="Blachly J.S."/>
        </authorList>
    </citation>
    <scope>NUCLEOTIDE SEQUENCE [LARGE SCALE GENOMIC DNA]</scope>
    <source>
        <strain evidence="2">B95-8</strain>
        <tissue evidence="2">Cell line</tissue>
    </source>
</reference>
<feature type="non-terminal residue" evidence="2">
    <location>
        <position position="1"/>
    </location>
</feature>
<name>A0ABQ9U8G6_SAGOE</name>
<feature type="region of interest" description="Disordered" evidence="1">
    <location>
        <begin position="1"/>
        <end position="639"/>
    </location>
</feature>
<feature type="compositionally biased region" description="Polar residues" evidence="1">
    <location>
        <begin position="1"/>
        <end position="11"/>
    </location>
</feature>
<feature type="compositionally biased region" description="Basic and acidic residues" evidence="1">
    <location>
        <begin position="248"/>
        <end position="276"/>
    </location>
</feature>
<evidence type="ECO:0000256" key="1">
    <source>
        <dbReference type="SAM" id="MobiDB-lite"/>
    </source>
</evidence>
<evidence type="ECO:0000313" key="3">
    <source>
        <dbReference type="Proteomes" id="UP001266305"/>
    </source>
</evidence>
<sequence>RAQSESLSDLTCTLEEEENEEKPLLEVSPEESPSSGQQDVAPDRGPEPRPPAPLPPTGETRARRARLQHCPALRASVEEEGTPGEDPSSRLATPELAEPQSTPTLRVEPPSPPACPQHLGPDGGKQEGAAPAGPCAPAPDTAEEVVCAPEDVRSSSPTAIPEGDPTPPETVPAATSEAPSAPHDRPDHSVLQEAEPTPPVPPDEEKGPPGPVPKPERAGTEHERAGAEHERAGTEPERAGTEPTRAGTEPERAGNEPEKAETEPERARTEPERAGTEPETAWNEPVREGTEPERAGNEPRKLGNGPERVGNGPSATPAPSPPVPKSCLKHRPAAAIEGPAASPPPAATKSPPGEPDPCSSNAEAAAPERPKAERAEAPPAGAERAAPERKAERGGAELRGAKKFSVSSCRARPRPGASRPLERAGGRLPLSSSRPAWRSEAALDDLQGLPEPQHAKAGPRKPAECGPQDSGDRTATPAGPRRSLQEAAASPGTREPCPAAQELAPSEDRNPFPVKLRSTSLSLKYRDGASQEAKGVKRYSAEVRLERSLTVLPKEEKSPLGTAPALRGARAPSDQGKGKARPPEPISSKPPLPRKPLLQSFTLPPAPGPPDTSPGERDPRKEPRTAEKRPLRRGAGNLKTEYQAHSQIWKGSIRGQCLAHYLWGSALPGDHGDQDQAVLFSVQNLQVQCSCSCTDAVHLPGAEKHHHPSPVATLVPLQRDGFKFQQFLEI</sequence>
<feature type="compositionally biased region" description="Basic and acidic residues" evidence="1">
    <location>
        <begin position="539"/>
        <end position="558"/>
    </location>
</feature>